<dbReference type="PANTHER" id="PTHR22948">
    <property type="entry name" value="TUDOR DOMAIN CONTAINING PROTEIN"/>
    <property type="match status" value="1"/>
</dbReference>
<dbReference type="SMART" id="SM00333">
    <property type="entry name" value="TUDOR"/>
    <property type="match status" value="3"/>
</dbReference>
<keyword evidence="3" id="KW-1185">Reference proteome</keyword>
<evidence type="ECO:0000313" key="3">
    <source>
        <dbReference type="Proteomes" id="UP000820818"/>
    </source>
</evidence>
<accession>A0AAD5KR90</accession>
<dbReference type="PANTHER" id="PTHR22948:SF72">
    <property type="entry name" value="TUDOR DOMAIN-CONTAINING PROTEIN"/>
    <property type="match status" value="1"/>
</dbReference>
<dbReference type="Proteomes" id="UP000820818">
    <property type="component" value="Linkage Group LG5"/>
</dbReference>
<dbReference type="EMBL" id="WJBH02000005">
    <property type="protein sequence ID" value="KAI9557904.1"/>
    <property type="molecule type" value="Genomic_DNA"/>
</dbReference>
<dbReference type="InterPro" id="IPR002999">
    <property type="entry name" value="Tudor"/>
</dbReference>
<dbReference type="AlphaFoldDB" id="A0AAD5KR90"/>
<evidence type="ECO:0000259" key="1">
    <source>
        <dbReference type="PROSITE" id="PS50304"/>
    </source>
</evidence>
<sequence length="704" mass="79418">MVATVLVHVTHVDDSAHVLQGKFQFWGMTHDRSLHFLMKSYIAAVQDQLKSRAPPLSVKELDNKQIYCVLVNHQWHRAKVPKLKLSSSGTLEVFCIDSGDTHSVPLSLVRTADLPGSEAEHIRNWPPLASKFSLADIVIPFENKSNTQRSVPAMFFMKTHMVNRTWKAVIVGAYDGHLCLRLFDFTNQLFVTNMIRRGMGIASKTYNEALKMCEIINEHPANFKPVLDIFPESCDMPNLPKTPLPTFTRNPSEIPVQESSTAVFPMENELIEAANSGQSESKCTSPYAPQRQKFIAQQIISTVAVAPFVKSLTEFWVQLKPDLASTVAKRISKLTDDPDFVSRKDFVASAGKPCLALFASDGCWYRALIEDVKDDSITIYYIDYGNSCVVENSCLQELPLDLIELPALAFKCCLKGAENFCKDFAEAFEIDLTELSAFSVKYLNTIGDKLLVRLYSSDGVELVKHRLFKFPLMHPVQNLNFSPEQMISPRAVASYIKSLSEFWVQLEPKTVGAIMERLDMLALHPEFINQKNFIASVGKPCLALYQDEDTFFPDDGHWSRAVIEEVEGDTARVYHFDYGYSCTVKMSCLRNLPSEYAKQPAQAFRCCLVGAESMSEEDANAFITRFVKRSIFAVKFLKEVDGILHIRLFTLGGVDLFERHYETPVLPEPSELPVEDVLDSEITGPFAFLVLAPSRHLEKDSRRR</sequence>
<feature type="domain" description="Tudor" evidence="1">
    <location>
        <begin position="534"/>
        <end position="599"/>
    </location>
</feature>
<name>A0AAD5KR90_9CRUS</name>
<organism evidence="2 3">
    <name type="scientific">Daphnia sinensis</name>
    <dbReference type="NCBI Taxonomy" id="1820382"/>
    <lineage>
        <taxon>Eukaryota</taxon>
        <taxon>Metazoa</taxon>
        <taxon>Ecdysozoa</taxon>
        <taxon>Arthropoda</taxon>
        <taxon>Crustacea</taxon>
        <taxon>Branchiopoda</taxon>
        <taxon>Diplostraca</taxon>
        <taxon>Cladocera</taxon>
        <taxon>Anomopoda</taxon>
        <taxon>Daphniidae</taxon>
        <taxon>Daphnia</taxon>
        <taxon>Daphnia similis group</taxon>
    </lineage>
</organism>
<dbReference type="PROSITE" id="PS50304">
    <property type="entry name" value="TUDOR"/>
    <property type="match status" value="2"/>
</dbReference>
<protein>
    <recommendedName>
        <fullName evidence="1">Tudor domain-containing protein</fullName>
    </recommendedName>
</protein>
<dbReference type="FunFam" id="2.30.30.140:FF:000018">
    <property type="entry name" value="Serine/threonine-protein kinase 31"/>
    <property type="match status" value="1"/>
</dbReference>
<proteinExistence type="predicted"/>
<dbReference type="Pfam" id="PF00567">
    <property type="entry name" value="TUDOR"/>
    <property type="match status" value="3"/>
</dbReference>
<reference evidence="2 3" key="1">
    <citation type="submission" date="2022-05" db="EMBL/GenBank/DDBJ databases">
        <title>A multi-omics perspective on studying reproductive biology in Daphnia sinensis.</title>
        <authorList>
            <person name="Jia J."/>
        </authorList>
    </citation>
    <scope>NUCLEOTIDE SEQUENCE [LARGE SCALE GENOMIC DNA]</scope>
    <source>
        <strain evidence="2 3">WSL</strain>
    </source>
</reference>
<gene>
    <name evidence="2" type="ORF">GHT06_014656</name>
</gene>
<dbReference type="SUPFAM" id="SSF63748">
    <property type="entry name" value="Tudor/PWWP/MBT"/>
    <property type="match status" value="3"/>
</dbReference>
<comment type="caution">
    <text evidence="2">The sequence shown here is derived from an EMBL/GenBank/DDBJ whole genome shotgun (WGS) entry which is preliminary data.</text>
</comment>
<evidence type="ECO:0000313" key="2">
    <source>
        <dbReference type="EMBL" id="KAI9557904.1"/>
    </source>
</evidence>
<feature type="domain" description="Tudor" evidence="1">
    <location>
        <begin position="347"/>
        <end position="405"/>
    </location>
</feature>
<dbReference type="InterPro" id="IPR050621">
    <property type="entry name" value="Tudor_domain_containing"/>
</dbReference>
<dbReference type="Gene3D" id="2.30.30.140">
    <property type="match status" value="3"/>
</dbReference>
<dbReference type="CDD" id="cd20379">
    <property type="entry name" value="Tudor_dTUD-like"/>
    <property type="match status" value="1"/>
</dbReference>